<dbReference type="RefSeq" id="WP_175049467.1">
    <property type="nucleotide sequence ID" value="NZ_CADIKC010000001.1"/>
</dbReference>
<keyword evidence="3" id="KW-1185">Reference proteome</keyword>
<gene>
    <name evidence="2" type="ORF">LMG24238_01192</name>
</gene>
<evidence type="ECO:0000256" key="1">
    <source>
        <dbReference type="SAM" id="MobiDB-lite"/>
    </source>
</evidence>
<dbReference type="EMBL" id="CADIKC010000001">
    <property type="protein sequence ID" value="CAB3651919.1"/>
    <property type="molecule type" value="Genomic_DNA"/>
</dbReference>
<feature type="region of interest" description="Disordered" evidence="1">
    <location>
        <begin position="24"/>
        <end position="46"/>
    </location>
</feature>
<sequence length="46" mass="5178">MKISISRKHRELLKSGSAAVIPRLQHAPAPQRFLAQRARHSPFTST</sequence>
<reference evidence="2 3" key="1">
    <citation type="submission" date="2020-04" db="EMBL/GenBank/DDBJ databases">
        <authorList>
            <person name="De Canck E."/>
        </authorList>
    </citation>
    <scope>NUCLEOTIDE SEQUENCE [LARGE SCALE GENOMIC DNA]</scope>
    <source>
        <strain evidence="2 3">LMG 24238</strain>
    </source>
</reference>
<dbReference type="GeneID" id="97039840"/>
<protein>
    <submittedName>
        <fullName evidence="2">Uncharacterized protein</fullName>
    </submittedName>
</protein>
<name>A0A6J5A3F9_9BURK</name>
<organism evidence="2 3">
    <name type="scientific">Paraburkholderia sediminicola</name>
    <dbReference type="NCBI Taxonomy" id="458836"/>
    <lineage>
        <taxon>Bacteria</taxon>
        <taxon>Pseudomonadati</taxon>
        <taxon>Pseudomonadota</taxon>
        <taxon>Betaproteobacteria</taxon>
        <taxon>Burkholderiales</taxon>
        <taxon>Burkholderiaceae</taxon>
        <taxon>Paraburkholderia</taxon>
    </lineage>
</organism>
<dbReference type="AlphaFoldDB" id="A0A6J5A3F9"/>
<proteinExistence type="predicted"/>
<dbReference type="Proteomes" id="UP000494255">
    <property type="component" value="Unassembled WGS sequence"/>
</dbReference>
<evidence type="ECO:0000313" key="2">
    <source>
        <dbReference type="EMBL" id="CAB3651919.1"/>
    </source>
</evidence>
<accession>A0A6J5A3F9</accession>
<evidence type="ECO:0000313" key="3">
    <source>
        <dbReference type="Proteomes" id="UP000494255"/>
    </source>
</evidence>